<dbReference type="STRING" id="1076937.SAMN04488120_1046"/>
<dbReference type="Pfam" id="PF02508">
    <property type="entry name" value="Rnf-Nqr"/>
    <property type="match status" value="1"/>
</dbReference>
<keyword evidence="4 9" id="KW-0812">Transmembrane</keyword>
<dbReference type="NCBIfam" id="TIGR01948">
    <property type="entry name" value="rnfE"/>
    <property type="match status" value="1"/>
</dbReference>
<dbReference type="PANTHER" id="PTHR30586:SF0">
    <property type="entry name" value="ION-TRANSLOCATING OXIDOREDUCTASE COMPLEX SUBUNIT E"/>
    <property type="match status" value="1"/>
</dbReference>
<feature type="transmembrane region" description="Helical" evidence="9">
    <location>
        <begin position="184"/>
        <end position="206"/>
    </location>
</feature>
<dbReference type="AlphaFoldDB" id="A0A1I2IKT9"/>
<keyword evidence="3 9" id="KW-0997">Cell inner membrane</keyword>
<sequence>MNRNAIHPYAKIARDGIWTHNPGLVQLLGLCPLLATSNTLVNGLALGLATLLVLTMSNTLVALIRPVVTAEIRIPVYVIVIASLVTVVELLMNAYFNALYMILGIFLPIITTNCIIIGRAEAYASKNSVPRAAFDGLMMGLGFTLALVLLGGLRELLAQGTLGDGLHLLLGERFKGMHLTLIPAYQGLLLAALPPGAFIGLGLLIAGKNWIDARYSARPATAATAAAAPAR</sequence>
<protein>
    <recommendedName>
        <fullName evidence="9">Ion-translocating oxidoreductase complex subunit E</fullName>
        <ecNumber evidence="9">7.-.-.-</ecNumber>
    </recommendedName>
    <alternativeName>
        <fullName evidence="9">Rnf electron transport complex subunit E</fullName>
    </alternativeName>
</protein>
<organism evidence="10 11">
    <name type="scientific">Fontimonas thermophila</name>
    <dbReference type="NCBI Taxonomy" id="1076937"/>
    <lineage>
        <taxon>Bacteria</taxon>
        <taxon>Pseudomonadati</taxon>
        <taxon>Pseudomonadota</taxon>
        <taxon>Gammaproteobacteria</taxon>
        <taxon>Nevskiales</taxon>
        <taxon>Nevskiaceae</taxon>
        <taxon>Fontimonas</taxon>
    </lineage>
</organism>
<keyword evidence="7 9" id="KW-1133">Transmembrane helix</keyword>
<dbReference type="InterPro" id="IPR010968">
    <property type="entry name" value="RnfE"/>
</dbReference>
<evidence type="ECO:0000313" key="11">
    <source>
        <dbReference type="Proteomes" id="UP000199771"/>
    </source>
</evidence>
<dbReference type="GO" id="GO:0012505">
    <property type="term" value="C:endomembrane system"/>
    <property type="evidence" value="ECO:0007669"/>
    <property type="project" value="UniProtKB-SubCell"/>
</dbReference>
<evidence type="ECO:0000256" key="2">
    <source>
        <dbReference type="ARBA" id="ARBA00022448"/>
    </source>
</evidence>
<reference evidence="10 11" key="1">
    <citation type="submission" date="2016-10" db="EMBL/GenBank/DDBJ databases">
        <authorList>
            <person name="de Groot N.N."/>
        </authorList>
    </citation>
    <scope>NUCLEOTIDE SEQUENCE [LARGE SCALE GENOMIC DNA]</scope>
    <source>
        <strain evidence="10 11">DSM 23609</strain>
    </source>
</reference>
<evidence type="ECO:0000256" key="1">
    <source>
        <dbReference type="ARBA" id="ARBA00004127"/>
    </source>
</evidence>
<evidence type="ECO:0000256" key="6">
    <source>
        <dbReference type="ARBA" id="ARBA00022982"/>
    </source>
</evidence>
<dbReference type="OrthoDB" id="9782945at2"/>
<evidence type="ECO:0000313" key="10">
    <source>
        <dbReference type="EMBL" id="SFF42253.1"/>
    </source>
</evidence>
<evidence type="ECO:0000256" key="7">
    <source>
        <dbReference type="ARBA" id="ARBA00022989"/>
    </source>
</evidence>
<keyword evidence="9" id="KW-1003">Cell membrane</keyword>
<evidence type="ECO:0000256" key="4">
    <source>
        <dbReference type="ARBA" id="ARBA00022692"/>
    </source>
</evidence>
<dbReference type="RefSeq" id="WP_091532496.1">
    <property type="nucleotide sequence ID" value="NZ_FOOC01000004.1"/>
</dbReference>
<dbReference type="PIRSF" id="PIRSF006102">
    <property type="entry name" value="NQR_DE"/>
    <property type="match status" value="1"/>
</dbReference>
<name>A0A1I2IKT9_9GAMM</name>
<keyword evidence="2 9" id="KW-0813">Transport</keyword>
<comment type="subunit">
    <text evidence="9">The complex is composed of six subunits: RnfA, RnfB, RnfC, RnfD, RnfE and RnfG.</text>
</comment>
<keyword evidence="5 9" id="KW-1278">Translocase</keyword>
<evidence type="ECO:0000256" key="9">
    <source>
        <dbReference type="HAMAP-Rule" id="MF_00478"/>
    </source>
</evidence>
<keyword evidence="11" id="KW-1185">Reference proteome</keyword>
<feature type="transmembrane region" description="Helical" evidence="9">
    <location>
        <begin position="76"/>
        <end position="92"/>
    </location>
</feature>
<dbReference type="NCBIfam" id="NF009070">
    <property type="entry name" value="PRK12405.1"/>
    <property type="match status" value="1"/>
</dbReference>
<dbReference type="EC" id="7.-.-.-" evidence="9"/>
<keyword evidence="8 9" id="KW-0472">Membrane</keyword>
<comment type="similarity">
    <text evidence="9">Belongs to the NqrDE/RnfAE family.</text>
</comment>
<comment type="function">
    <text evidence="9">Part of a membrane-bound complex that couples electron transfer with translocation of ions across the membrane.</text>
</comment>
<evidence type="ECO:0000256" key="3">
    <source>
        <dbReference type="ARBA" id="ARBA00022519"/>
    </source>
</evidence>
<dbReference type="GO" id="GO:0005886">
    <property type="term" value="C:plasma membrane"/>
    <property type="evidence" value="ECO:0007669"/>
    <property type="project" value="UniProtKB-SubCell"/>
</dbReference>
<proteinExistence type="inferred from homology"/>
<dbReference type="HAMAP" id="MF_00478">
    <property type="entry name" value="RsxE_RnfE"/>
    <property type="match status" value="1"/>
</dbReference>
<dbReference type="InterPro" id="IPR003667">
    <property type="entry name" value="NqrDE/RnfAE"/>
</dbReference>
<dbReference type="EMBL" id="FOOC01000004">
    <property type="protein sequence ID" value="SFF42253.1"/>
    <property type="molecule type" value="Genomic_DNA"/>
</dbReference>
<comment type="subcellular location">
    <subcellularLocation>
        <location evidence="9">Cell inner membrane</location>
        <topology evidence="9">Multi-pass membrane protein</topology>
    </subcellularLocation>
    <subcellularLocation>
        <location evidence="1">Endomembrane system</location>
        <topology evidence="1">Multi-pass membrane protein</topology>
    </subcellularLocation>
</comment>
<accession>A0A1I2IKT9</accession>
<evidence type="ECO:0000256" key="8">
    <source>
        <dbReference type="ARBA" id="ARBA00023136"/>
    </source>
</evidence>
<feature type="transmembrane region" description="Helical" evidence="9">
    <location>
        <begin position="98"/>
        <end position="120"/>
    </location>
</feature>
<dbReference type="GO" id="GO:0022900">
    <property type="term" value="P:electron transport chain"/>
    <property type="evidence" value="ECO:0007669"/>
    <property type="project" value="UniProtKB-UniRule"/>
</dbReference>
<gene>
    <name evidence="9" type="primary">rnfE</name>
    <name evidence="10" type="ORF">SAMN04488120_1046</name>
</gene>
<dbReference type="Proteomes" id="UP000199771">
    <property type="component" value="Unassembled WGS sequence"/>
</dbReference>
<feature type="transmembrane region" description="Helical" evidence="9">
    <location>
        <begin position="132"/>
        <end position="153"/>
    </location>
</feature>
<keyword evidence="6 9" id="KW-0249">Electron transport</keyword>
<dbReference type="PANTHER" id="PTHR30586">
    <property type="entry name" value="ELECTRON TRANSPORT COMPLEX PROTEIN RNFE"/>
    <property type="match status" value="1"/>
</dbReference>
<feature type="transmembrane region" description="Helical" evidence="9">
    <location>
        <begin position="43"/>
        <end position="64"/>
    </location>
</feature>
<evidence type="ECO:0000256" key="5">
    <source>
        <dbReference type="ARBA" id="ARBA00022967"/>
    </source>
</evidence>